<proteinExistence type="predicted"/>
<feature type="region of interest" description="Disordered" evidence="1">
    <location>
        <begin position="22"/>
        <end position="90"/>
    </location>
</feature>
<accession>A0AAW1T2G7</accession>
<dbReference type="Pfam" id="PF09418">
    <property type="entry name" value="DUF2009"/>
    <property type="match status" value="1"/>
</dbReference>
<feature type="domain" description="Non-canonical E2 ubiquitin-conjugating enzyme C-terminal" evidence="2">
    <location>
        <begin position="242"/>
        <end position="697"/>
    </location>
</feature>
<sequence length="700" mass="78316">MPKSSLGSVTEFLQTLVSCGGEADRMGSAQPSNSALAKVLDTDEQQTLLQAPASQDLPQPDQNAASTLANSQLEEHEARMQAEGEAQDLRRRLEVAQEQLAEYAAQREVDAKTMLSQAESLASLVEQGGGPDLIPYLGSLRQGLQDSAVEARNFAAQQRADVERTKRTSHQAGFLYPGGSEARLKRMREDSHPVGLTNGSAHTDGGSAEMETSMEEDERDSEPAAQASTSGSSSGPGSFESRAQFIPLRLSLDERRLLRLLEAALSVSEYTDKVDVLAVRSKVQRIHLQIKDICAILSGLVVANDYKRGQQLITDRSFKDNAPFFQECFELGRRYKVMNPDRMRSEYGKLVYMLMDSADSEIQELLEFKCVRPLRTVHRLLEECGGLAMLKDPHMTTATAEIVAGERPRHEVQRDIKAKERARAQLARKYKSFRLSEDDILKCLYSISDNNSYLLFNRDPVDRMLGYLKHYFAASSPDPEFSLAIQGGSSGSRLTHNHERQFNFVLQSLTLWREISHDMFRLWCTCDDDLLGGQNGYRLTNTGQGLNRVQQAPNVQRVMHSILYRCQQRIGNWVGSAVIHLGDHNVPNALMLIDKYTQVPRILNPVVLVLDALPRLIRDPQLKAYIDKSFGDMEHCRKLILSDFFKHAFDGSGADSFFDAGSCIDGRLTSAWNWGSKLEKKPYYPVFKLAGFTGFDGDFK</sequence>
<dbReference type="PANTHER" id="PTHR31560:SF0">
    <property type="entry name" value="UPF0652 PROTEIN C22H10.08"/>
    <property type="match status" value="1"/>
</dbReference>
<protein>
    <recommendedName>
        <fullName evidence="2">Non-canonical E2 ubiquitin-conjugating enzyme C-terminal domain-containing protein</fullName>
    </recommendedName>
</protein>
<dbReference type="PANTHER" id="PTHR31560">
    <property type="entry name" value="UPF0652 PROTEIN C16A11.03C-RELATED"/>
    <property type="match status" value="1"/>
</dbReference>
<feature type="compositionally biased region" description="Basic and acidic residues" evidence="1">
    <location>
        <begin position="73"/>
        <end position="90"/>
    </location>
</feature>
<feature type="compositionally biased region" description="Low complexity" evidence="1">
    <location>
        <begin position="228"/>
        <end position="239"/>
    </location>
</feature>
<evidence type="ECO:0000313" key="3">
    <source>
        <dbReference type="EMBL" id="KAK9862784.1"/>
    </source>
</evidence>
<name>A0AAW1T2G7_9CHLO</name>
<organism evidence="3 4">
    <name type="scientific">Apatococcus fuscideae</name>
    <dbReference type="NCBI Taxonomy" id="2026836"/>
    <lineage>
        <taxon>Eukaryota</taxon>
        <taxon>Viridiplantae</taxon>
        <taxon>Chlorophyta</taxon>
        <taxon>core chlorophytes</taxon>
        <taxon>Trebouxiophyceae</taxon>
        <taxon>Chlorellales</taxon>
        <taxon>Chlorellaceae</taxon>
        <taxon>Apatococcus</taxon>
    </lineage>
</organism>
<gene>
    <name evidence="3" type="ORF">WJX84_003736</name>
</gene>
<keyword evidence="4" id="KW-1185">Reference proteome</keyword>
<reference evidence="3 4" key="1">
    <citation type="journal article" date="2024" name="Nat. Commun.">
        <title>Phylogenomics reveals the evolutionary origins of lichenization in chlorophyte algae.</title>
        <authorList>
            <person name="Puginier C."/>
            <person name="Libourel C."/>
            <person name="Otte J."/>
            <person name="Skaloud P."/>
            <person name="Haon M."/>
            <person name="Grisel S."/>
            <person name="Petersen M."/>
            <person name="Berrin J.G."/>
            <person name="Delaux P.M."/>
            <person name="Dal Grande F."/>
            <person name="Keller J."/>
        </authorList>
    </citation>
    <scope>NUCLEOTIDE SEQUENCE [LARGE SCALE GENOMIC DNA]</scope>
    <source>
        <strain evidence="3 4">SAG 2523</strain>
    </source>
</reference>
<dbReference type="InterPro" id="IPR018553">
    <property type="entry name" value="E2_Ub-conjug_enz"/>
</dbReference>
<dbReference type="AlphaFoldDB" id="A0AAW1T2G7"/>
<dbReference type="Proteomes" id="UP001485043">
    <property type="component" value="Unassembled WGS sequence"/>
</dbReference>
<comment type="caution">
    <text evidence="3">The sequence shown here is derived from an EMBL/GenBank/DDBJ whole genome shotgun (WGS) entry which is preliminary data.</text>
</comment>
<feature type="compositionally biased region" description="Polar residues" evidence="1">
    <location>
        <begin position="45"/>
        <end position="72"/>
    </location>
</feature>
<evidence type="ECO:0000259" key="2">
    <source>
        <dbReference type="Pfam" id="PF09418"/>
    </source>
</evidence>
<dbReference type="EMBL" id="JALJOV010000557">
    <property type="protein sequence ID" value="KAK9862784.1"/>
    <property type="molecule type" value="Genomic_DNA"/>
</dbReference>
<evidence type="ECO:0000256" key="1">
    <source>
        <dbReference type="SAM" id="MobiDB-lite"/>
    </source>
</evidence>
<feature type="region of interest" description="Disordered" evidence="1">
    <location>
        <begin position="159"/>
        <end position="239"/>
    </location>
</feature>
<evidence type="ECO:0000313" key="4">
    <source>
        <dbReference type="Proteomes" id="UP001485043"/>
    </source>
</evidence>
<dbReference type="InterPro" id="IPR057668">
    <property type="entry name" value="E2_Ub-conjug_enz_C"/>
</dbReference>
<feature type="compositionally biased region" description="Basic and acidic residues" evidence="1">
    <location>
        <begin position="182"/>
        <end position="192"/>
    </location>
</feature>